<dbReference type="SUPFAM" id="SSF50939">
    <property type="entry name" value="Sialidases"/>
    <property type="match status" value="1"/>
</dbReference>
<dbReference type="InterPro" id="IPR036278">
    <property type="entry name" value="Sialidase_sf"/>
</dbReference>
<dbReference type="Pfam" id="PF13088">
    <property type="entry name" value="BNR_2"/>
    <property type="match status" value="1"/>
</dbReference>
<dbReference type="EMBL" id="NMVJ01000008">
    <property type="protein sequence ID" value="OYN89856.1"/>
    <property type="molecule type" value="Genomic_DNA"/>
</dbReference>
<name>A0A255EE84_9ACTN</name>
<feature type="compositionally biased region" description="Pro residues" evidence="1">
    <location>
        <begin position="216"/>
        <end position="228"/>
    </location>
</feature>
<feature type="region of interest" description="Disordered" evidence="1">
    <location>
        <begin position="189"/>
        <end position="247"/>
    </location>
</feature>
<keyword evidence="4" id="KW-1185">Reference proteome</keyword>
<sequence length="247" mass="27601">MQLSLEVTAGDRLWAAWAAGGDSDWAFTLLARSDDRGDTWSDPILVIDPSNGPELRRRTLVANLWCDPGGRLWFFFDQSVGFFDGRAGVWAIHTDIPDATKPTWSKPQRIWHGAALSKPTVATDGTRLLPVSLWNRSKIHDPRMADEQHELDELRGAHVLASTDEGLTWHRRGCVRFEESAVDRAEVRCPTSTSPWLAPSSQEPSWRAPSSQEPSWPAPSSPLPPCWNEPPGRWLRQPAHRPAPAAH</sequence>
<protein>
    <recommendedName>
        <fullName evidence="2">Sialidase domain-containing protein</fullName>
    </recommendedName>
</protein>
<gene>
    <name evidence="3" type="ORF">CGZ91_10130</name>
</gene>
<proteinExistence type="predicted"/>
<dbReference type="Gene3D" id="2.120.10.10">
    <property type="match status" value="1"/>
</dbReference>
<accession>A0A255EE84</accession>
<dbReference type="Proteomes" id="UP000216300">
    <property type="component" value="Unassembled WGS sequence"/>
</dbReference>
<dbReference type="AlphaFoldDB" id="A0A255EE84"/>
<evidence type="ECO:0000259" key="2">
    <source>
        <dbReference type="Pfam" id="PF13088"/>
    </source>
</evidence>
<organism evidence="3 4">
    <name type="scientific">Parenemella sanctibonifatiensis</name>
    <dbReference type="NCBI Taxonomy" id="2016505"/>
    <lineage>
        <taxon>Bacteria</taxon>
        <taxon>Bacillati</taxon>
        <taxon>Actinomycetota</taxon>
        <taxon>Actinomycetes</taxon>
        <taxon>Propionibacteriales</taxon>
        <taxon>Propionibacteriaceae</taxon>
        <taxon>Parenemella</taxon>
    </lineage>
</organism>
<feature type="domain" description="Sialidase" evidence="2">
    <location>
        <begin position="12"/>
        <end position="176"/>
    </location>
</feature>
<feature type="compositionally biased region" description="Polar residues" evidence="1">
    <location>
        <begin position="190"/>
        <end position="213"/>
    </location>
</feature>
<dbReference type="OrthoDB" id="41724at2"/>
<reference evidence="3 4" key="1">
    <citation type="submission" date="2017-07" db="EMBL/GenBank/DDBJ databases">
        <title>Draft whole genome sequences of clinical Proprionibacteriaceae strains.</title>
        <authorList>
            <person name="Bernier A.-M."/>
            <person name="Bernard K."/>
            <person name="Domingo M.-C."/>
        </authorList>
    </citation>
    <scope>NUCLEOTIDE SEQUENCE [LARGE SCALE GENOMIC DNA]</scope>
    <source>
        <strain evidence="3 4">NML 150081</strain>
    </source>
</reference>
<dbReference type="InterPro" id="IPR011040">
    <property type="entry name" value="Sialidase"/>
</dbReference>
<dbReference type="CDD" id="cd15482">
    <property type="entry name" value="Sialidase_non-viral"/>
    <property type="match status" value="1"/>
</dbReference>
<evidence type="ECO:0000256" key="1">
    <source>
        <dbReference type="SAM" id="MobiDB-lite"/>
    </source>
</evidence>
<evidence type="ECO:0000313" key="3">
    <source>
        <dbReference type="EMBL" id="OYN89856.1"/>
    </source>
</evidence>
<comment type="caution">
    <text evidence="3">The sequence shown here is derived from an EMBL/GenBank/DDBJ whole genome shotgun (WGS) entry which is preliminary data.</text>
</comment>
<evidence type="ECO:0000313" key="4">
    <source>
        <dbReference type="Proteomes" id="UP000216300"/>
    </source>
</evidence>